<keyword evidence="1" id="KW-0812">Transmembrane</keyword>
<feature type="transmembrane region" description="Helical" evidence="1">
    <location>
        <begin position="145"/>
        <end position="165"/>
    </location>
</feature>
<gene>
    <name evidence="2" type="ORF">EZ315_02070</name>
</gene>
<evidence type="ECO:0000313" key="3">
    <source>
        <dbReference type="Proteomes" id="UP000297635"/>
    </source>
</evidence>
<sequence length="183" mass="20520">MDIDNLRQEWKSIEVPPCKEATRELERKVASGKGAHSLRDRLKRISLRLTAECVIGALCLIPLVSDHVLLVVLVSAFFVVMGVMHAVQYRMLSRLDLSAATVIEALGMVCRLELFRRTRRMIGLTLMVPLMVYMVMSFADSYDVYMLPCCLLGLVAGCVVGIAVNRRTTKLLREMKSQLACES</sequence>
<dbReference type="Proteomes" id="UP000297635">
    <property type="component" value="Unassembled WGS sequence"/>
</dbReference>
<reference evidence="2 3" key="1">
    <citation type="submission" date="2019-02" db="EMBL/GenBank/DDBJ databases">
        <title>Isolation and identification of novel species under the genus Muribaculum.</title>
        <authorList>
            <person name="Miyake S."/>
            <person name="Ding Y."/>
            <person name="Low A."/>
            <person name="Soh M."/>
            <person name="Seedorf H."/>
        </authorList>
    </citation>
    <scope>NUCLEOTIDE SEQUENCE [LARGE SCALE GENOMIC DNA]</scope>
    <source>
        <strain evidence="2 3">TLL-A3</strain>
    </source>
</reference>
<organism evidence="2 3">
    <name type="scientific">Duncaniella freteri</name>
    <dbReference type="NCBI Taxonomy" id="2530391"/>
    <lineage>
        <taxon>Bacteria</taxon>
        <taxon>Pseudomonadati</taxon>
        <taxon>Bacteroidota</taxon>
        <taxon>Bacteroidia</taxon>
        <taxon>Bacteroidales</taxon>
        <taxon>Muribaculaceae</taxon>
        <taxon>Duncaniella</taxon>
    </lineage>
</organism>
<accession>A0A4Z0V5A8</accession>
<comment type="caution">
    <text evidence="2">The sequence shown here is derived from an EMBL/GenBank/DDBJ whole genome shotgun (WGS) entry which is preliminary data.</text>
</comment>
<feature type="transmembrane region" description="Helical" evidence="1">
    <location>
        <begin position="121"/>
        <end position="139"/>
    </location>
</feature>
<keyword evidence="3" id="KW-1185">Reference proteome</keyword>
<feature type="transmembrane region" description="Helical" evidence="1">
    <location>
        <begin position="45"/>
        <end position="63"/>
    </location>
</feature>
<name>A0A4Z0V5A8_9BACT</name>
<feature type="transmembrane region" description="Helical" evidence="1">
    <location>
        <begin position="69"/>
        <end position="87"/>
    </location>
</feature>
<dbReference type="RefSeq" id="WP_135470183.1">
    <property type="nucleotide sequence ID" value="NZ_CASCNC010000053.1"/>
</dbReference>
<dbReference type="GeneID" id="82148560"/>
<evidence type="ECO:0000256" key="1">
    <source>
        <dbReference type="SAM" id="Phobius"/>
    </source>
</evidence>
<dbReference type="EMBL" id="SJSA01000001">
    <property type="protein sequence ID" value="TGG39547.1"/>
    <property type="molecule type" value="Genomic_DNA"/>
</dbReference>
<dbReference type="AlphaFoldDB" id="A0A4Z0V5A8"/>
<proteinExistence type="predicted"/>
<keyword evidence="1" id="KW-1133">Transmembrane helix</keyword>
<protein>
    <submittedName>
        <fullName evidence="2">Uncharacterized protein</fullName>
    </submittedName>
</protein>
<evidence type="ECO:0000313" key="2">
    <source>
        <dbReference type="EMBL" id="TGG39547.1"/>
    </source>
</evidence>
<keyword evidence="1" id="KW-0472">Membrane</keyword>